<comment type="caution">
    <text evidence="1">The sequence shown here is derived from an EMBL/GenBank/DDBJ whole genome shotgun (WGS) entry which is preliminary data.</text>
</comment>
<dbReference type="SUPFAM" id="SSF56219">
    <property type="entry name" value="DNase I-like"/>
    <property type="match status" value="1"/>
</dbReference>
<accession>A0A9W7GSM7</accession>
<proteinExistence type="predicted"/>
<dbReference type="InterPro" id="IPR036691">
    <property type="entry name" value="Endo/exonu/phosph_ase_sf"/>
</dbReference>
<dbReference type="AlphaFoldDB" id="A0A9W7GSM7"/>
<organism evidence="1 2">
    <name type="scientific">Hibiscus trionum</name>
    <name type="common">Flower of an hour</name>
    <dbReference type="NCBI Taxonomy" id="183268"/>
    <lineage>
        <taxon>Eukaryota</taxon>
        <taxon>Viridiplantae</taxon>
        <taxon>Streptophyta</taxon>
        <taxon>Embryophyta</taxon>
        <taxon>Tracheophyta</taxon>
        <taxon>Spermatophyta</taxon>
        <taxon>Magnoliopsida</taxon>
        <taxon>eudicotyledons</taxon>
        <taxon>Gunneridae</taxon>
        <taxon>Pentapetalae</taxon>
        <taxon>rosids</taxon>
        <taxon>malvids</taxon>
        <taxon>Malvales</taxon>
        <taxon>Malvaceae</taxon>
        <taxon>Malvoideae</taxon>
        <taxon>Hibiscus</taxon>
    </lineage>
</organism>
<evidence type="ECO:0000313" key="2">
    <source>
        <dbReference type="Proteomes" id="UP001165190"/>
    </source>
</evidence>
<dbReference type="PANTHER" id="PTHR33710:SF62">
    <property type="entry name" value="DUF4283 DOMAIN PROTEIN"/>
    <property type="match status" value="1"/>
</dbReference>
<dbReference type="Gene3D" id="3.60.10.10">
    <property type="entry name" value="Endonuclease/exonuclease/phosphatase"/>
    <property type="match status" value="1"/>
</dbReference>
<dbReference type="Proteomes" id="UP001165190">
    <property type="component" value="Unassembled WGS sequence"/>
</dbReference>
<evidence type="ECO:0008006" key="3">
    <source>
        <dbReference type="Google" id="ProtNLM"/>
    </source>
</evidence>
<dbReference type="EMBL" id="BSYR01000003">
    <property type="protein sequence ID" value="GMI64317.1"/>
    <property type="molecule type" value="Genomic_DNA"/>
</dbReference>
<dbReference type="PANTHER" id="PTHR33710">
    <property type="entry name" value="BNAC02G09200D PROTEIN"/>
    <property type="match status" value="1"/>
</dbReference>
<evidence type="ECO:0000313" key="1">
    <source>
        <dbReference type="EMBL" id="GMI64317.1"/>
    </source>
</evidence>
<protein>
    <recommendedName>
        <fullName evidence="3">Endonuclease/exonuclease/phosphatase domain-containing protein</fullName>
    </recommendedName>
</protein>
<dbReference type="OrthoDB" id="999476at2759"/>
<keyword evidence="2" id="KW-1185">Reference proteome</keyword>
<reference evidence="1" key="1">
    <citation type="submission" date="2023-05" db="EMBL/GenBank/DDBJ databases">
        <title>Genome and transcriptome analyses reveal genes involved in the formation of fine ridges on petal epidermal cells in Hibiscus trionum.</title>
        <authorList>
            <person name="Koshimizu S."/>
            <person name="Masuda S."/>
            <person name="Ishii T."/>
            <person name="Shirasu K."/>
            <person name="Hoshino A."/>
            <person name="Arita M."/>
        </authorList>
    </citation>
    <scope>NUCLEOTIDE SEQUENCE</scope>
    <source>
        <strain evidence="1">Hamamatsu line</strain>
    </source>
</reference>
<name>A0A9W7GSM7_HIBTR</name>
<gene>
    <name evidence="1" type="ORF">HRI_000101000</name>
</gene>
<sequence length="129" mass="14625">MAAFRDVLDDCELSDLGFSDPWYTWERGRLPENNVRERLDSSAANPSWWSLFPGHSVSHQTHTISDHCPLLIDSGGHIFQGHMSSYASFKFDANWILDSKVEQLIKSHFDSSNEDVPNRLFSLGLSLAN</sequence>